<feature type="domain" description="HAMP" evidence="15">
    <location>
        <begin position="194"/>
        <end position="246"/>
    </location>
</feature>
<dbReference type="SMART" id="SM00304">
    <property type="entry name" value="HAMP"/>
    <property type="match status" value="1"/>
</dbReference>
<dbReference type="EMBL" id="CP051680">
    <property type="protein sequence ID" value="QJD83949.1"/>
    <property type="molecule type" value="Genomic_DNA"/>
</dbReference>
<keyword evidence="4" id="KW-1003">Cell membrane</keyword>
<evidence type="ECO:0000256" key="1">
    <source>
        <dbReference type="ARBA" id="ARBA00000085"/>
    </source>
</evidence>
<proteinExistence type="predicted"/>
<keyword evidence="6" id="KW-0808">Transferase</keyword>
<evidence type="ECO:0000256" key="8">
    <source>
        <dbReference type="ARBA" id="ARBA00022777"/>
    </source>
</evidence>
<protein>
    <recommendedName>
        <fullName evidence="3">histidine kinase</fullName>
        <ecNumber evidence="3">2.7.13.3</ecNumber>
    </recommendedName>
</protein>
<dbReference type="Gene3D" id="3.30.565.10">
    <property type="entry name" value="Histidine kinase-like ATPase, C-terminal domain"/>
    <property type="match status" value="1"/>
</dbReference>
<dbReference type="InterPro" id="IPR003661">
    <property type="entry name" value="HisK_dim/P_dom"/>
</dbReference>
<keyword evidence="12" id="KW-0812">Transmembrane</keyword>
<dbReference type="Pfam" id="PF00989">
    <property type="entry name" value="PAS"/>
    <property type="match status" value="1"/>
</dbReference>
<evidence type="ECO:0000313" key="16">
    <source>
        <dbReference type="EMBL" id="QJD83949.1"/>
    </source>
</evidence>
<dbReference type="Pfam" id="PF00512">
    <property type="entry name" value="HisKA"/>
    <property type="match status" value="1"/>
</dbReference>
<dbReference type="GO" id="GO:0005524">
    <property type="term" value="F:ATP binding"/>
    <property type="evidence" value="ECO:0007669"/>
    <property type="project" value="UniProtKB-KW"/>
</dbReference>
<dbReference type="Gene3D" id="1.10.287.130">
    <property type="match status" value="1"/>
</dbReference>
<organism evidence="16 17">
    <name type="scientific">Cohnella herbarum</name>
    <dbReference type="NCBI Taxonomy" id="2728023"/>
    <lineage>
        <taxon>Bacteria</taxon>
        <taxon>Bacillati</taxon>
        <taxon>Bacillota</taxon>
        <taxon>Bacilli</taxon>
        <taxon>Bacillales</taxon>
        <taxon>Paenibacillaceae</taxon>
        <taxon>Cohnella</taxon>
    </lineage>
</organism>
<name>A0A7Z2VJ09_9BACL</name>
<dbReference type="CDD" id="cd00082">
    <property type="entry name" value="HisKA"/>
    <property type="match status" value="1"/>
</dbReference>
<evidence type="ECO:0000256" key="10">
    <source>
        <dbReference type="ARBA" id="ARBA00023012"/>
    </source>
</evidence>
<dbReference type="Proteomes" id="UP000502248">
    <property type="component" value="Chromosome"/>
</dbReference>
<dbReference type="InterPro" id="IPR036097">
    <property type="entry name" value="HisK_dim/P_sf"/>
</dbReference>
<feature type="domain" description="Histidine kinase" evidence="13">
    <location>
        <begin position="375"/>
        <end position="599"/>
    </location>
</feature>
<dbReference type="InterPro" id="IPR013767">
    <property type="entry name" value="PAS_fold"/>
</dbReference>
<evidence type="ECO:0000259" key="15">
    <source>
        <dbReference type="PROSITE" id="PS50885"/>
    </source>
</evidence>
<dbReference type="PANTHER" id="PTHR45453:SF1">
    <property type="entry name" value="PHOSPHATE REGULON SENSOR PROTEIN PHOR"/>
    <property type="match status" value="1"/>
</dbReference>
<keyword evidence="8 16" id="KW-0418">Kinase</keyword>
<evidence type="ECO:0000256" key="9">
    <source>
        <dbReference type="ARBA" id="ARBA00022840"/>
    </source>
</evidence>
<dbReference type="PRINTS" id="PR00344">
    <property type="entry name" value="BCTRLSENSOR"/>
</dbReference>
<dbReference type="RefSeq" id="WP_169280236.1">
    <property type="nucleotide sequence ID" value="NZ_CP051680.1"/>
</dbReference>
<dbReference type="Pfam" id="PF02518">
    <property type="entry name" value="HATPase_c"/>
    <property type="match status" value="1"/>
</dbReference>
<dbReference type="InterPro" id="IPR003660">
    <property type="entry name" value="HAMP_dom"/>
</dbReference>
<sequence length="600" mass="66696">MSKFRLKLTALFVIMIGVSVLAAGLLMGNSYQKNHQAALRDHMIRELHVLNAAAPWPEQGNEAEQSSYLQRQAQRFKEIAGMRVTYIRTDGKVMGDSDHEPGTMDNHLTREEVQQALSDGTGSSVRRSATLKQNMIYVALKVNLDKGDTNQGIIRLAMSLGDVENSLNNMWLALVFGLFLLFAVAAVVSYRVALSVTRPLERMTSAAKRMANMDYAIRVPEGGSDEVGELARALNAMAGSLQEQLDEIRQNGTRLQSVLDNMTSGVVMIAHDGRITLYNREAELLLGSSVRERVGRSYAEIRQHFELVGLIRELLENPVSVHEELTVYYPEERLLEIHIVPMTMSIDEEPGLLIVLQDVSAIRRLERMRSEFVANVSHELKTPVAAVKGFAETLLSGAMNDPETAKSFLTIIQDESDRLNRLIGDILELSKIESRRSPLQFSPIDLPMFLGRMSELLAAEAAKKDIVLDVQTEEGLFLEADEDRLGQIVMNLMQNGINYTPEGGKVKVRAEIIPALEDGEEEMVRITVSDTGIGIPKKDIPRIFERFYRVDKARSRSSGGTGLGLSIVKHLTELHHGTIRVESTVGVGSQFILELPLLQP</sequence>
<dbReference type="NCBIfam" id="TIGR00229">
    <property type="entry name" value="sensory_box"/>
    <property type="match status" value="1"/>
</dbReference>
<keyword evidence="5" id="KW-0597">Phosphoprotein</keyword>
<dbReference type="InterPro" id="IPR050351">
    <property type="entry name" value="BphY/WalK/GraS-like"/>
</dbReference>
<keyword evidence="7" id="KW-0547">Nucleotide-binding</keyword>
<dbReference type="AlphaFoldDB" id="A0A7Z2VJ09"/>
<dbReference type="GO" id="GO:0000155">
    <property type="term" value="F:phosphorelay sensor kinase activity"/>
    <property type="evidence" value="ECO:0007669"/>
    <property type="project" value="InterPro"/>
</dbReference>
<dbReference type="InterPro" id="IPR003594">
    <property type="entry name" value="HATPase_dom"/>
</dbReference>
<accession>A0A7Z2VJ09</accession>
<evidence type="ECO:0000259" key="14">
    <source>
        <dbReference type="PROSITE" id="PS50112"/>
    </source>
</evidence>
<evidence type="ECO:0000256" key="11">
    <source>
        <dbReference type="ARBA" id="ARBA00023136"/>
    </source>
</evidence>
<evidence type="ECO:0000256" key="6">
    <source>
        <dbReference type="ARBA" id="ARBA00022679"/>
    </source>
</evidence>
<evidence type="ECO:0000256" key="5">
    <source>
        <dbReference type="ARBA" id="ARBA00022553"/>
    </source>
</evidence>
<evidence type="ECO:0000256" key="12">
    <source>
        <dbReference type="SAM" id="Phobius"/>
    </source>
</evidence>
<comment type="catalytic activity">
    <reaction evidence="1">
        <text>ATP + protein L-histidine = ADP + protein N-phospho-L-histidine.</text>
        <dbReference type="EC" id="2.7.13.3"/>
    </reaction>
</comment>
<gene>
    <name evidence="16" type="ORF">HH215_12675</name>
</gene>
<dbReference type="NCBIfam" id="NF046044">
    <property type="entry name" value="PnpS"/>
    <property type="match status" value="1"/>
</dbReference>
<dbReference type="CDD" id="cd00130">
    <property type="entry name" value="PAS"/>
    <property type="match status" value="1"/>
</dbReference>
<dbReference type="InterPro" id="IPR005467">
    <property type="entry name" value="His_kinase_dom"/>
</dbReference>
<dbReference type="GO" id="GO:0006355">
    <property type="term" value="P:regulation of DNA-templated transcription"/>
    <property type="evidence" value="ECO:0007669"/>
    <property type="project" value="InterPro"/>
</dbReference>
<keyword evidence="12" id="KW-1133">Transmembrane helix</keyword>
<reference evidence="16 17" key="1">
    <citation type="submission" date="2020-04" db="EMBL/GenBank/DDBJ databases">
        <title>Genome sequencing of novel species.</title>
        <authorList>
            <person name="Heo J."/>
            <person name="Kim S.-J."/>
            <person name="Kim J.-S."/>
            <person name="Hong S.-B."/>
            <person name="Kwon S.-W."/>
        </authorList>
    </citation>
    <scope>NUCLEOTIDE SEQUENCE [LARGE SCALE GENOMIC DNA]</scope>
    <source>
        <strain evidence="16 17">MFER-1</strain>
    </source>
</reference>
<dbReference type="InterPro" id="IPR035965">
    <property type="entry name" value="PAS-like_dom_sf"/>
</dbReference>
<keyword evidence="11 12" id="KW-0472">Membrane</keyword>
<dbReference type="InterPro" id="IPR036890">
    <property type="entry name" value="HATPase_C_sf"/>
</dbReference>
<dbReference type="KEGG" id="cheb:HH215_12675"/>
<dbReference type="Gene3D" id="6.10.340.10">
    <property type="match status" value="1"/>
</dbReference>
<keyword evidence="9" id="KW-0067">ATP-binding</keyword>
<keyword evidence="17" id="KW-1185">Reference proteome</keyword>
<feature type="transmembrane region" description="Helical" evidence="12">
    <location>
        <begin position="170"/>
        <end position="193"/>
    </location>
</feature>
<dbReference type="PROSITE" id="PS50885">
    <property type="entry name" value="HAMP"/>
    <property type="match status" value="1"/>
</dbReference>
<dbReference type="SMART" id="SM00387">
    <property type="entry name" value="HATPase_c"/>
    <property type="match status" value="1"/>
</dbReference>
<dbReference type="SUPFAM" id="SSF55785">
    <property type="entry name" value="PYP-like sensor domain (PAS domain)"/>
    <property type="match status" value="1"/>
</dbReference>
<dbReference type="CDD" id="cd06225">
    <property type="entry name" value="HAMP"/>
    <property type="match status" value="1"/>
</dbReference>
<dbReference type="SUPFAM" id="SSF158472">
    <property type="entry name" value="HAMP domain-like"/>
    <property type="match status" value="1"/>
</dbReference>
<dbReference type="SUPFAM" id="SSF55874">
    <property type="entry name" value="ATPase domain of HSP90 chaperone/DNA topoisomerase II/histidine kinase"/>
    <property type="match status" value="1"/>
</dbReference>
<dbReference type="InterPro" id="IPR004358">
    <property type="entry name" value="Sig_transdc_His_kin-like_C"/>
</dbReference>
<dbReference type="InterPro" id="IPR000014">
    <property type="entry name" value="PAS"/>
</dbReference>
<evidence type="ECO:0000313" key="17">
    <source>
        <dbReference type="Proteomes" id="UP000502248"/>
    </source>
</evidence>
<dbReference type="GO" id="GO:0005886">
    <property type="term" value="C:plasma membrane"/>
    <property type="evidence" value="ECO:0007669"/>
    <property type="project" value="UniProtKB-SubCell"/>
</dbReference>
<dbReference type="FunFam" id="3.30.565.10:FF:000006">
    <property type="entry name" value="Sensor histidine kinase WalK"/>
    <property type="match status" value="1"/>
</dbReference>
<evidence type="ECO:0000256" key="2">
    <source>
        <dbReference type="ARBA" id="ARBA00004651"/>
    </source>
</evidence>
<evidence type="ECO:0000259" key="13">
    <source>
        <dbReference type="PROSITE" id="PS50109"/>
    </source>
</evidence>
<dbReference type="Pfam" id="PF00672">
    <property type="entry name" value="HAMP"/>
    <property type="match status" value="1"/>
</dbReference>
<evidence type="ECO:0000256" key="3">
    <source>
        <dbReference type="ARBA" id="ARBA00012438"/>
    </source>
</evidence>
<dbReference type="EC" id="2.7.13.3" evidence="3"/>
<dbReference type="GO" id="GO:0004721">
    <property type="term" value="F:phosphoprotein phosphatase activity"/>
    <property type="evidence" value="ECO:0007669"/>
    <property type="project" value="TreeGrafter"/>
</dbReference>
<dbReference type="GO" id="GO:0016036">
    <property type="term" value="P:cellular response to phosphate starvation"/>
    <property type="evidence" value="ECO:0007669"/>
    <property type="project" value="TreeGrafter"/>
</dbReference>
<dbReference type="CDD" id="cd16922">
    <property type="entry name" value="HATPase_EvgS-ArcB-TorS-like"/>
    <property type="match status" value="1"/>
</dbReference>
<feature type="domain" description="PAS" evidence="14">
    <location>
        <begin position="251"/>
        <end position="322"/>
    </location>
</feature>
<dbReference type="FunFam" id="1.10.287.130:FF:000008">
    <property type="entry name" value="Two-component sensor histidine kinase"/>
    <property type="match status" value="1"/>
</dbReference>
<evidence type="ECO:0000256" key="4">
    <source>
        <dbReference type="ARBA" id="ARBA00022475"/>
    </source>
</evidence>
<dbReference type="Gene3D" id="3.30.450.20">
    <property type="entry name" value="PAS domain"/>
    <property type="match status" value="1"/>
</dbReference>
<evidence type="ECO:0000256" key="7">
    <source>
        <dbReference type="ARBA" id="ARBA00022741"/>
    </source>
</evidence>
<comment type="subcellular location">
    <subcellularLocation>
        <location evidence="2">Cell membrane</location>
        <topology evidence="2">Multi-pass membrane protein</topology>
    </subcellularLocation>
</comment>
<dbReference type="PROSITE" id="PS50109">
    <property type="entry name" value="HIS_KIN"/>
    <property type="match status" value="1"/>
</dbReference>
<dbReference type="PROSITE" id="PS50112">
    <property type="entry name" value="PAS"/>
    <property type="match status" value="1"/>
</dbReference>
<dbReference type="SUPFAM" id="SSF47384">
    <property type="entry name" value="Homodimeric domain of signal transducing histidine kinase"/>
    <property type="match status" value="1"/>
</dbReference>
<dbReference type="PANTHER" id="PTHR45453">
    <property type="entry name" value="PHOSPHATE REGULON SENSOR PROTEIN PHOR"/>
    <property type="match status" value="1"/>
</dbReference>
<dbReference type="SMART" id="SM00091">
    <property type="entry name" value="PAS"/>
    <property type="match status" value="1"/>
</dbReference>
<keyword evidence="10" id="KW-0902">Two-component regulatory system</keyword>
<dbReference type="SMART" id="SM00388">
    <property type="entry name" value="HisKA"/>
    <property type="match status" value="1"/>
</dbReference>